<sequence length="326" mass="36107">MPTAEKTASPQPLSLFYRGRCSIHHDHYDLLPVKKLSWWLVAGCSLAALVAGLGIGWWAWPSSDVAGNDRVQARTEAIRTGLTATGGAGAAFALLLAFRRQRATEHAAGETQHDATERRVTELYAKAVEQLGHASAAVRLGGLHALERLAEDYPRQRRPVVSVLCAYLRMPYRATFAGDVDFQETTFTAGTSFQNATFIGGAWFGSATFTAHGWFTEVNFFDDTMFDGATFRHASFEKANFAGFASFTKVIFRGDANFKNAIFGEKSDFNGTQLVESDGVIRAWSEWWTFSHIADGRRMLIMRQEDCEDQSRGAEAWRGTATRDHS</sequence>
<dbReference type="EMBL" id="BSTI01000028">
    <property type="protein sequence ID" value="GLY70902.1"/>
    <property type="molecule type" value="Genomic_DNA"/>
</dbReference>
<comment type="caution">
    <text evidence="2">The sequence shown here is derived from an EMBL/GenBank/DDBJ whole genome shotgun (WGS) entry which is preliminary data.</text>
</comment>
<name>A0A9W6RB92_9PSEU</name>
<dbReference type="Proteomes" id="UP001165136">
    <property type="component" value="Unassembled WGS sequence"/>
</dbReference>
<keyword evidence="3" id="KW-1185">Reference proteome</keyword>
<evidence type="ECO:0000256" key="1">
    <source>
        <dbReference type="SAM" id="Phobius"/>
    </source>
</evidence>
<keyword evidence="1" id="KW-0472">Membrane</keyword>
<dbReference type="InterPro" id="IPR001646">
    <property type="entry name" value="5peptide_repeat"/>
</dbReference>
<dbReference type="AlphaFoldDB" id="A0A9W6RB92"/>
<reference evidence="2" key="1">
    <citation type="submission" date="2023-03" db="EMBL/GenBank/DDBJ databases">
        <title>Amycolatopsis taiwanensis NBRC 103393.</title>
        <authorList>
            <person name="Ichikawa N."/>
            <person name="Sato H."/>
            <person name="Tonouchi N."/>
        </authorList>
    </citation>
    <scope>NUCLEOTIDE SEQUENCE</scope>
    <source>
        <strain evidence="2">NBRC 103393</strain>
    </source>
</reference>
<evidence type="ECO:0000313" key="3">
    <source>
        <dbReference type="Proteomes" id="UP001165136"/>
    </source>
</evidence>
<feature type="transmembrane region" description="Helical" evidence="1">
    <location>
        <begin position="80"/>
        <end position="98"/>
    </location>
</feature>
<feature type="transmembrane region" description="Helical" evidence="1">
    <location>
        <begin position="38"/>
        <end position="60"/>
    </location>
</feature>
<evidence type="ECO:0000313" key="2">
    <source>
        <dbReference type="EMBL" id="GLY70902.1"/>
    </source>
</evidence>
<protein>
    <recommendedName>
        <fullName evidence="4">Pentapeptide repeat-containing protein</fullName>
    </recommendedName>
</protein>
<organism evidence="2 3">
    <name type="scientific">Amycolatopsis taiwanensis</name>
    <dbReference type="NCBI Taxonomy" id="342230"/>
    <lineage>
        <taxon>Bacteria</taxon>
        <taxon>Bacillati</taxon>
        <taxon>Actinomycetota</taxon>
        <taxon>Actinomycetes</taxon>
        <taxon>Pseudonocardiales</taxon>
        <taxon>Pseudonocardiaceae</taxon>
        <taxon>Amycolatopsis</taxon>
    </lineage>
</organism>
<dbReference type="Pfam" id="PF13576">
    <property type="entry name" value="Pentapeptide_3"/>
    <property type="match status" value="2"/>
</dbReference>
<dbReference type="Gene3D" id="2.160.20.80">
    <property type="entry name" value="E3 ubiquitin-protein ligase SopA"/>
    <property type="match status" value="1"/>
</dbReference>
<dbReference type="SUPFAM" id="SSF141571">
    <property type="entry name" value="Pentapeptide repeat-like"/>
    <property type="match status" value="1"/>
</dbReference>
<evidence type="ECO:0008006" key="4">
    <source>
        <dbReference type="Google" id="ProtNLM"/>
    </source>
</evidence>
<gene>
    <name evidence="2" type="ORF">Atai01_75210</name>
</gene>
<keyword evidence="1" id="KW-0812">Transmembrane</keyword>
<accession>A0A9W6RB92</accession>
<proteinExistence type="predicted"/>
<keyword evidence="1" id="KW-1133">Transmembrane helix</keyword>